<feature type="transmembrane region" description="Helical" evidence="1">
    <location>
        <begin position="92"/>
        <end position="112"/>
    </location>
</feature>
<sequence>MDFLLFSSYFPLLDMITSPVFLIYFFLFVSFFDPILFLLFHSLSVFISFFLSLSSFFFLSIFPTLYYSFYLSLFLPFFYHLHLFLLQFSTCYTFSCLYVCFFSLIILFHHANLLSLSPCNSLPFFYFIFLFLSQVLHPLCHIFPFFVSSLLSLYLFLLISNFFSPSLFLLLIHLYT</sequence>
<evidence type="ECO:0000256" key="1">
    <source>
        <dbReference type="SAM" id="Phobius"/>
    </source>
</evidence>
<gene>
    <name evidence="2" type="ORF">SPHA_5905</name>
</gene>
<organism evidence="2 3">
    <name type="scientific">Acanthosepion pharaonis</name>
    <name type="common">Pharaoh cuttlefish</name>
    <name type="synonym">Sepia pharaonis</name>
    <dbReference type="NCBI Taxonomy" id="158019"/>
    <lineage>
        <taxon>Eukaryota</taxon>
        <taxon>Metazoa</taxon>
        <taxon>Spiralia</taxon>
        <taxon>Lophotrochozoa</taxon>
        <taxon>Mollusca</taxon>
        <taxon>Cephalopoda</taxon>
        <taxon>Coleoidea</taxon>
        <taxon>Decapodiformes</taxon>
        <taxon>Sepiida</taxon>
        <taxon>Sepiina</taxon>
        <taxon>Sepiidae</taxon>
        <taxon>Acanthosepion</taxon>
    </lineage>
</organism>
<comment type="caution">
    <text evidence="2">The sequence shown here is derived from an EMBL/GenBank/DDBJ whole genome shotgun (WGS) entry which is preliminary data.</text>
</comment>
<keyword evidence="3" id="KW-1185">Reference proteome</keyword>
<feature type="transmembrane region" description="Helical" evidence="1">
    <location>
        <begin position="153"/>
        <end position="175"/>
    </location>
</feature>
<dbReference type="Proteomes" id="UP000597762">
    <property type="component" value="Unassembled WGS sequence"/>
</dbReference>
<reference evidence="2" key="1">
    <citation type="submission" date="2021-01" db="EMBL/GenBank/DDBJ databases">
        <authorList>
            <person name="Li R."/>
            <person name="Bekaert M."/>
        </authorList>
    </citation>
    <scope>NUCLEOTIDE SEQUENCE</scope>
    <source>
        <strain evidence="2">Farmed</strain>
    </source>
</reference>
<keyword evidence="1" id="KW-1133">Transmembrane helix</keyword>
<evidence type="ECO:0000313" key="2">
    <source>
        <dbReference type="EMBL" id="CAE1159329.1"/>
    </source>
</evidence>
<accession>A0A812AUU7</accession>
<proteinExistence type="predicted"/>
<keyword evidence="1" id="KW-0812">Transmembrane</keyword>
<feature type="transmembrane region" description="Helical" evidence="1">
    <location>
        <begin position="124"/>
        <end position="147"/>
    </location>
</feature>
<dbReference type="EMBL" id="CAHIKZ030000194">
    <property type="protein sequence ID" value="CAE1159329.1"/>
    <property type="molecule type" value="Genomic_DNA"/>
</dbReference>
<evidence type="ECO:0000313" key="3">
    <source>
        <dbReference type="Proteomes" id="UP000597762"/>
    </source>
</evidence>
<dbReference type="AlphaFoldDB" id="A0A812AUU7"/>
<protein>
    <submittedName>
        <fullName evidence="2">Uncharacterized protein</fullName>
    </submittedName>
</protein>
<keyword evidence="1" id="KW-0472">Membrane</keyword>
<feature type="transmembrane region" description="Helical" evidence="1">
    <location>
        <begin position="12"/>
        <end position="32"/>
    </location>
</feature>
<name>A0A812AUU7_ACAPH</name>